<accession>A0ABQ7SZJ6</accession>
<gene>
    <name evidence="2" type="ORF">JD844_025724</name>
</gene>
<evidence type="ECO:0000313" key="3">
    <source>
        <dbReference type="Proteomes" id="UP000826234"/>
    </source>
</evidence>
<keyword evidence="3" id="KW-1185">Reference proteome</keyword>
<dbReference type="EMBL" id="JAIPUX010003289">
    <property type="protein sequence ID" value="KAH0622889.1"/>
    <property type="molecule type" value="Genomic_DNA"/>
</dbReference>
<evidence type="ECO:0000313" key="2">
    <source>
        <dbReference type="EMBL" id="KAH0622889.1"/>
    </source>
</evidence>
<sequence>MKCLCVLFAIAIFCGIQADDAELDQEAKQETLQTLAESQGGDQAVLDAYDDAVEDLSDGKESMGLFETGKRVDVS</sequence>
<feature type="chain" id="PRO_5046064331" evidence="1">
    <location>
        <begin position="19"/>
        <end position="75"/>
    </location>
</feature>
<dbReference type="Proteomes" id="UP000826234">
    <property type="component" value="Unassembled WGS sequence"/>
</dbReference>
<evidence type="ECO:0000256" key="1">
    <source>
        <dbReference type="SAM" id="SignalP"/>
    </source>
</evidence>
<proteinExistence type="predicted"/>
<comment type="caution">
    <text evidence="2">The sequence shown here is derived from an EMBL/GenBank/DDBJ whole genome shotgun (WGS) entry which is preliminary data.</text>
</comment>
<name>A0ABQ7SZJ6_PHRPL</name>
<organism evidence="2 3">
    <name type="scientific">Phrynosoma platyrhinos</name>
    <name type="common">Desert horned lizard</name>
    <dbReference type="NCBI Taxonomy" id="52577"/>
    <lineage>
        <taxon>Eukaryota</taxon>
        <taxon>Metazoa</taxon>
        <taxon>Chordata</taxon>
        <taxon>Craniata</taxon>
        <taxon>Vertebrata</taxon>
        <taxon>Euteleostomi</taxon>
        <taxon>Lepidosauria</taxon>
        <taxon>Squamata</taxon>
        <taxon>Bifurcata</taxon>
        <taxon>Unidentata</taxon>
        <taxon>Episquamata</taxon>
        <taxon>Toxicofera</taxon>
        <taxon>Iguania</taxon>
        <taxon>Phrynosomatidae</taxon>
        <taxon>Phrynosomatinae</taxon>
        <taxon>Phrynosoma</taxon>
    </lineage>
</organism>
<reference evidence="2 3" key="1">
    <citation type="journal article" date="2022" name="Gigascience">
        <title>A chromosome-level genome assembly and annotation of the desert horned lizard, Phrynosoma platyrhinos, provides insight into chromosomal rearrangements among reptiles.</title>
        <authorList>
            <person name="Koochekian N."/>
            <person name="Ascanio A."/>
            <person name="Farleigh K."/>
            <person name="Card D.C."/>
            <person name="Schield D.R."/>
            <person name="Castoe T.A."/>
            <person name="Jezkova T."/>
        </authorList>
    </citation>
    <scope>NUCLEOTIDE SEQUENCE [LARGE SCALE GENOMIC DNA]</scope>
    <source>
        <strain evidence="2">NK-2021</strain>
    </source>
</reference>
<keyword evidence="1" id="KW-0732">Signal</keyword>
<protein>
    <submittedName>
        <fullName evidence="2">Uncharacterized protein</fullName>
    </submittedName>
</protein>
<feature type="signal peptide" evidence="1">
    <location>
        <begin position="1"/>
        <end position="18"/>
    </location>
</feature>